<accession>A0A8X8CH43</accession>
<proteinExistence type="predicted"/>
<keyword evidence="4" id="KW-1185">Reference proteome</keyword>
<dbReference type="Pfam" id="PF26138">
    <property type="entry name" value="DUF8040"/>
    <property type="match status" value="1"/>
</dbReference>
<name>A0A8X8CH43_POPTO</name>
<feature type="domain" description="DUF8040" evidence="2">
    <location>
        <begin position="46"/>
        <end position="130"/>
    </location>
</feature>
<dbReference type="GO" id="GO:0046872">
    <property type="term" value="F:metal ion binding"/>
    <property type="evidence" value="ECO:0007669"/>
    <property type="project" value="UniProtKB-KW"/>
</dbReference>
<dbReference type="Proteomes" id="UP000886885">
    <property type="component" value="Chromosome 12A"/>
</dbReference>
<organism evidence="3 4">
    <name type="scientific">Populus tomentosa</name>
    <name type="common">Chinese white poplar</name>
    <dbReference type="NCBI Taxonomy" id="118781"/>
    <lineage>
        <taxon>Eukaryota</taxon>
        <taxon>Viridiplantae</taxon>
        <taxon>Streptophyta</taxon>
        <taxon>Embryophyta</taxon>
        <taxon>Tracheophyta</taxon>
        <taxon>Spermatophyta</taxon>
        <taxon>Magnoliopsida</taxon>
        <taxon>eudicotyledons</taxon>
        <taxon>Gunneridae</taxon>
        <taxon>Pentapetalae</taxon>
        <taxon>rosids</taxon>
        <taxon>fabids</taxon>
        <taxon>Malpighiales</taxon>
        <taxon>Salicaceae</taxon>
        <taxon>Saliceae</taxon>
        <taxon>Populus</taxon>
    </lineage>
</organism>
<dbReference type="InterPro" id="IPR040344">
    <property type="entry name" value="At3g17950-like"/>
</dbReference>
<dbReference type="InterPro" id="IPR058353">
    <property type="entry name" value="DUF8040"/>
</dbReference>
<dbReference type="PANTHER" id="PTHR33544:SF15">
    <property type="entry name" value="OS06G0256800 PROTEIN"/>
    <property type="match status" value="1"/>
</dbReference>
<evidence type="ECO:0000256" key="1">
    <source>
        <dbReference type="SAM" id="MobiDB-lite"/>
    </source>
</evidence>
<dbReference type="AlphaFoldDB" id="A0A8X8CH43"/>
<comment type="caution">
    <text evidence="3">The sequence shown here is derived from an EMBL/GenBank/DDBJ whole genome shotgun (WGS) entry which is preliminary data.</text>
</comment>
<feature type="region of interest" description="Disordered" evidence="1">
    <location>
        <begin position="343"/>
        <end position="378"/>
    </location>
</feature>
<sequence>MVSCFSHDESDQHILSAEVDFAMENSDDEKDGVFSNYMPKQLSLPNGTKFVDEVLSGQSDRCLENFRMDKQAFYKLCDILHSKGLLRHTNRIKIEEQLAIFLFIIGHNLRTRAVQELFRYSGETITSDLRVLNSALTRRNKLQVPEGKYYLVDNKYSNMPGFIAPYNGISCHLNEYSGGYPPRDSRELFNQRHAVLRNTTDRSFGALKSRFPILMSAPPYPLQTQVKLVVAACALHNYIRREKPGDLIFKMYEHDTVLQMEESLPPLEVEHPLMQVENPALDVAFDTEQLEFSSQLRDSIAVIPFLDSALVMQSTGSFFHDRSTTLGTLMGVTFTAITFRAPSQHRHPAAASSTVTASANGGNPRRNTKKRRNLAASSVAERRRRRWWSLCRDGGGAKPASLGEFLEVERRFGDAAAELEGVMVAEQPRNGGVNGRLLFADGRVLPPADVVDDGGSSSSTAGALWRFPVSLTGICSGGTG</sequence>
<evidence type="ECO:0000313" key="4">
    <source>
        <dbReference type="Proteomes" id="UP000886885"/>
    </source>
</evidence>
<protein>
    <recommendedName>
        <fullName evidence="2">DUF8040 domain-containing protein</fullName>
    </recommendedName>
</protein>
<reference evidence="3" key="1">
    <citation type="journal article" date="2020" name="bioRxiv">
        <title>Hybrid origin of Populus tomentosa Carr. identified through genome sequencing and phylogenomic analysis.</title>
        <authorList>
            <person name="An X."/>
            <person name="Gao K."/>
            <person name="Chen Z."/>
            <person name="Li J."/>
            <person name="Yang X."/>
            <person name="Yang X."/>
            <person name="Zhou J."/>
            <person name="Guo T."/>
            <person name="Zhao T."/>
            <person name="Huang S."/>
            <person name="Miao D."/>
            <person name="Khan W.U."/>
            <person name="Rao P."/>
            <person name="Ye M."/>
            <person name="Lei B."/>
            <person name="Liao W."/>
            <person name="Wang J."/>
            <person name="Ji L."/>
            <person name="Li Y."/>
            <person name="Guo B."/>
            <person name="Mustafa N.S."/>
            <person name="Li S."/>
            <person name="Yun Q."/>
            <person name="Keller S.R."/>
            <person name="Mao J."/>
            <person name="Zhang R."/>
            <person name="Strauss S.H."/>
        </authorList>
    </citation>
    <scope>NUCLEOTIDE SEQUENCE</scope>
    <source>
        <strain evidence="3">GM15</strain>
        <tissue evidence="3">Leaf</tissue>
    </source>
</reference>
<dbReference type="PANTHER" id="PTHR33544">
    <property type="entry name" value="DUF4005 DOMAIN-CONTAINING PROTEIN-RELATED"/>
    <property type="match status" value="1"/>
</dbReference>
<dbReference type="EMBL" id="JAAWWB010000023">
    <property type="protein sequence ID" value="KAG6753832.1"/>
    <property type="molecule type" value="Genomic_DNA"/>
</dbReference>
<dbReference type="OrthoDB" id="1894399at2759"/>
<gene>
    <name evidence="3" type="ORF">POTOM_041832</name>
</gene>
<feature type="compositionally biased region" description="Low complexity" evidence="1">
    <location>
        <begin position="349"/>
        <end position="359"/>
    </location>
</feature>
<evidence type="ECO:0000259" key="2">
    <source>
        <dbReference type="Pfam" id="PF26138"/>
    </source>
</evidence>
<evidence type="ECO:0000313" key="3">
    <source>
        <dbReference type="EMBL" id="KAG6753832.1"/>
    </source>
</evidence>